<dbReference type="SUPFAM" id="SSF48452">
    <property type="entry name" value="TPR-like"/>
    <property type="match status" value="1"/>
</dbReference>
<dbReference type="Gene3D" id="1.25.40.10">
    <property type="entry name" value="Tetratricopeptide repeat domain"/>
    <property type="match status" value="1"/>
</dbReference>
<protein>
    <recommendedName>
        <fullName evidence="4">Suppressor of forked domain-containing protein</fullName>
    </recommendedName>
</protein>
<gene>
    <name evidence="5" type="ORF">CALMAC_LOCUS1774</name>
</gene>
<dbReference type="GO" id="GO:0031124">
    <property type="term" value="P:mRNA 3'-end processing"/>
    <property type="evidence" value="ECO:0007669"/>
    <property type="project" value="InterPro"/>
</dbReference>
<reference evidence="5 6" key="1">
    <citation type="submission" date="2019-01" db="EMBL/GenBank/DDBJ databases">
        <authorList>
            <person name="Sayadi A."/>
        </authorList>
    </citation>
    <scope>NUCLEOTIDE SEQUENCE [LARGE SCALE GENOMIC DNA]</scope>
</reference>
<evidence type="ECO:0000256" key="2">
    <source>
        <dbReference type="ARBA" id="ARBA00022737"/>
    </source>
</evidence>
<keyword evidence="6" id="KW-1185">Reference proteome</keyword>
<dbReference type="InterPro" id="IPR008847">
    <property type="entry name" value="Suf"/>
</dbReference>
<keyword evidence="3" id="KW-0539">Nucleus</keyword>
<name>A0A653BKH1_CALMS</name>
<dbReference type="GO" id="GO:0005634">
    <property type="term" value="C:nucleus"/>
    <property type="evidence" value="ECO:0007669"/>
    <property type="project" value="UniProtKB-SubCell"/>
</dbReference>
<dbReference type="PANTHER" id="PTHR19980:SF0">
    <property type="entry name" value="CLEAVAGE STIMULATION FACTOR SUBUNIT 3"/>
    <property type="match status" value="1"/>
</dbReference>
<dbReference type="PANTHER" id="PTHR19980">
    <property type="entry name" value="RNA CLEAVAGE STIMULATION FACTOR"/>
    <property type="match status" value="1"/>
</dbReference>
<evidence type="ECO:0000259" key="4">
    <source>
        <dbReference type="Pfam" id="PF05843"/>
    </source>
</evidence>
<comment type="subcellular location">
    <subcellularLocation>
        <location evidence="1">Nucleus</location>
    </subcellularLocation>
</comment>
<dbReference type="InterPro" id="IPR045243">
    <property type="entry name" value="Rna14-like"/>
</dbReference>
<evidence type="ECO:0000313" key="6">
    <source>
        <dbReference type="Proteomes" id="UP000410492"/>
    </source>
</evidence>
<dbReference type="EMBL" id="CAACVG010002094">
    <property type="protein sequence ID" value="VEN36052.1"/>
    <property type="molecule type" value="Genomic_DNA"/>
</dbReference>
<dbReference type="SMART" id="SM00386">
    <property type="entry name" value="HAT"/>
    <property type="match status" value="1"/>
</dbReference>
<evidence type="ECO:0000313" key="5">
    <source>
        <dbReference type="EMBL" id="VEN36052.1"/>
    </source>
</evidence>
<sequence length="153" mass="18534">MTEERLHIDWGNDKLYRTQKQVEKNPYDLESWSLLLREAQTKHISEVRSLYEHLIGIFPSASRYWRIYIEHEMKSRNFEKVEKVGDEFILESATTIFCFNDYKNKPLFSKMLLSFFLLLMCLKIERKYFKASLTVQYPLFCLVELLHENHQDQ</sequence>
<dbReference type="InterPro" id="IPR011990">
    <property type="entry name" value="TPR-like_helical_dom_sf"/>
</dbReference>
<organism evidence="5 6">
    <name type="scientific">Callosobruchus maculatus</name>
    <name type="common">Southern cowpea weevil</name>
    <name type="synonym">Pulse bruchid</name>
    <dbReference type="NCBI Taxonomy" id="64391"/>
    <lineage>
        <taxon>Eukaryota</taxon>
        <taxon>Metazoa</taxon>
        <taxon>Ecdysozoa</taxon>
        <taxon>Arthropoda</taxon>
        <taxon>Hexapoda</taxon>
        <taxon>Insecta</taxon>
        <taxon>Pterygota</taxon>
        <taxon>Neoptera</taxon>
        <taxon>Endopterygota</taxon>
        <taxon>Coleoptera</taxon>
        <taxon>Polyphaga</taxon>
        <taxon>Cucujiformia</taxon>
        <taxon>Chrysomeloidea</taxon>
        <taxon>Chrysomelidae</taxon>
        <taxon>Bruchinae</taxon>
        <taxon>Bruchini</taxon>
        <taxon>Callosobruchus</taxon>
    </lineage>
</organism>
<accession>A0A653BKH1</accession>
<dbReference type="OrthoDB" id="26282at2759"/>
<evidence type="ECO:0000256" key="3">
    <source>
        <dbReference type="ARBA" id="ARBA00023242"/>
    </source>
</evidence>
<feature type="domain" description="Suppressor of forked" evidence="4">
    <location>
        <begin position="14"/>
        <end position="84"/>
    </location>
</feature>
<proteinExistence type="predicted"/>
<dbReference type="Proteomes" id="UP000410492">
    <property type="component" value="Unassembled WGS sequence"/>
</dbReference>
<dbReference type="GO" id="GO:0003729">
    <property type="term" value="F:mRNA binding"/>
    <property type="evidence" value="ECO:0007669"/>
    <property type="project" value="TreeGrafter"/>
</dbReference>
<dbReference type="Pfam" id="PF05843">
    <property type="entry name" value="Suf"/>
    <property type="match status" value="1"/>
</dbReference>
<dbReference type="InterPro" id="IPR003107">
    <property type="entry name" value="HAT"/>
</dbReference>
<evidence type="ECO:0000256" key="1">
    <source>
        <dbReference type="ARBA" id="ARBA00004123"/>
    </source>
</evidence>
<dbReference type="AlphaFoldDB" id="A0A653BKH1"/>
<keyword evidence="2" id="KW-0677">Repeat</keyword>